<dbReference type="InterPro" id="IPR027417">
    <property type="entry name" value="P-loop_NTPase"/>
</dbReference>
<comment type="caution">
    <text evidence="6">The sequence shown here is derived from an EMBL/GenBank/DDBJ whole genome shotgun (WGS) entry which is preliminary data.</text>
</comment>
<dbReference type="InterPro" id="IPR003593">
    <property type="entry name" value="AAA+_ATPase"/>
</dbReference>
<dbReference type="PROSITE" id="PS50893">
    <property type="entry name" value="ABC_TRANSPORTER_2"/>
    <property type="match status" value="1"/>
</dbReference>
<sequence length="308" mass="34306">MSIILKIEHLSHRYSSSWAVRDLNIEIGQTGIVGLLGSNGAGKSTTMNIICGVLNQTEGKVTVNGFDIREQPEEAKKDIGFLPQTPPLYTDFTIDEYLHYTANLRAMDKTKIKAAVEEVKEKTGIGHFSSRLIKNLSGGYRQRVGIAQALIHKPKLVVLDEPTNGLDPNQLIEARKMIREIAQEHAVLLSSHILSEIRLLCKDVIMIEAGRMVFSDSMDAFDNYLSPSSLLVTLENMPAESALLAIKGVNRVEMLTGKQVRIYFEPGLVINERIVEASLQNNWRLMEISADKTLLDDTFKQLSIQSAN</sequence>
<dbReference type="Proteomes" id="UP000293874">
    <property type="component" value="Unassembled WGS sequence"/>
</dbReference>
<keyword evidence="2" id="KW-0813">Transport</keyword>
<evidence type="ECO:0000256" key="1">
    <source>
        <dbReference type="ARBA" id="ARBA00005417"/>
    </source>
</evidence>
<reference evidence="6 7" key="1">
    <citation type="submission" date="2019-02" db="EMBL/GenBank/DDBJ databases">
        <title>Genomic Encyclopedia of Type Strains, Phase IV (KMG-IV): sequencing the most valuable type-strain genomes for metagenomic binning, comparative biology and taxonomic classification.</title>
        <authorList>
            <person name="Goeker M."/>
        </authorList>
    </citation>
    <scope>NUCLEOTIDE SEQUENCE [LARGE SCALE GENOMIC DNA]</scope>
    <source>
        <strain evidence="6 7">DSM 18116</strain>
    </source>
</reference>
<gene>
    <name evidence="6" type="ORF">EV199_0147</name>
</gene>
<dbReference type="Pfam" id="PF00005">
    <property type="entry name" value="ABC_tran"/>
    <property type="match status" value="1"/>
</dbReference>
<feature type="domain" description="ABC transporter" evidence="5">
    <location>
        <begin position="5"/>
        <end position="234"/>
    </location>
</feature>
<dbReference type="AlphaFoldDB" id="A0A4Q7MZB5"/>
<keyword evidence="7" id="KW-1185">Reference proteome</keyword>
<dbReference type="RefSeq" id="WP_207234164.1">
    <property type="nucleotide sequence ID" value="NZ_CP042431.1"/>
</dbReference>
<dbReference type="InterPro" id="IPR003439">
    <property type="entry name" value="ABC_transporter-like_ATP-bd"/>
</dbReference>
<accession>A0A4Q7MZB5</accession>
<organism evidence="6 7">
    <name type="scientific">Pseudobacter ginsenosidimutans</name>
    <dbReference type="NCBI Taxonomy" id="661488"/>
    <lineage>
        <taxon>Bacteria</taxon>
        <taxon>Pseudomonadati</taxon>
        <taxon>Bacteroidota</taxon>
        <taxon>Chitinophagia</taxon>
        <taxon>Chitinophagales</taxon>
        <taxon>Chitinophagaceae</taxon>
        <taxon>Pseudobacter</taxon>
    </lineage>
</organism>
<comment type="similarity">
    <text evidence="1">Belongs to the ABC transporter superfamily.</text>
</comment>
<evidence type="ECO:0000313" key="7">
    <source>
        <dbReference type="Proteomes" id="UP000293874"/>
    </source>
</evidence>
<keyword evidence="3" id="KW-0547">Nucleotide-binding</keyword>
<evidence type="ECO:0000256" key="2">
    <source>
        <dbReference type="ARBA" id="ARBA00022448"/>
    </source>
</evidence>
<dbReference type="Gene3D" id="3.40.50.300">
    <property type="entry name" value="P-loop containing nucleotide triphosphate hydrolases"/>
    <property type="match status" value="1"/>
</dbReference>
<evidence type="ECO:0000256" key="3">
    <source>
        <dbReference type="ARBA" id="ARBA00022741"/>
    </source>
</evidence>
<dbReference type="SUPFAM" id="SSF52540">
    <property type="entry name" value="P-loop containing nucleoside triphosphate hydrolases"/>
    <property type="match status" value="1"/>
</dbReference>
<dbReference type="PANTHER" id="PTHR43335">
    <property type="entry name" value="ABC TRANSPORTER, ATP-BINDING PROTEIN"/>
    <property type="match status" value="1"/>
</dbReference>
<name>A0A4Q7MZB5_9BACT</name>
<dbReference type="GO" id="GO:0005524">
    <property type="term" value="F:ATP binding"/>
    <property type="evidence" value="ECO:0007669"/>
    <property type="project" value="UniProtKB-KW"/>
</dbReference>
<protein>
    <submittedName>
        <fullName evidence="6">ABC-2 type transport system ATP-binding protein</fullName>
    </submittedName>
</protein>
<dbReference type="EMBL" id="SGXA01000001">
    <property type="protein sequence ID" value="RZS74303.1"/>
    <property type="molecule type" value="Genomic_DNA"/>
</dbReference>
<dbReference type="SMART" id="SM00382">
    <property type="entry name" value="AAA"/>
    <property type="match status" value="1"/>
</dbReference>
<evidence type="ECO:0000256" key="4">
    <source>
        <dbReference type="ARBA" id="ARBA00022840"/>
    </source>
</evidence>
<evidence type="ECO:0000259" key="5">
    <source>
        <dbReference type="PROSITE" id="PS50893"/>
    </source>
</evidence>
<proteinExistence type="inferred from homology"/>
<dbReference type="GO" id="GO:0016887">
    <property type="term" value="F:ATP hydrolysis activity"/>
    <property type="evidence" value="ECO:0007669"/>
    <property type="project" value="InterPro"/>
</dbReference>
<keyword evidence="4 6" id="KW-0067">ATP-binding</keyword>
<evidence type="ECO:0000313" key="6">
    <source>
        <dbReference type="EMBL" id="RZS74303.1"/>
    </source>
</evidence>
<dbReference type="PANTHER" id="PTHR43335:SF4">
    <property type="entry name" value="ABC TRANSPORTER, ATP-BINDING PROTEIN"/>
    <property type="match status" value="1"/>
</dbReference>